<dbReference type="EMBL" id="JABFUD020000019">
    <property type="protein sequence ID" value="KAI5065087.1"/>
    <property type="molecule type" value="Genomic_DNA"/>
</dbReference>
<dbReference type="AlphaFoldDB" id="A0A9D4UC65"/>
<dbReference type="Proteomes" id="UP000886520">
    <property type="component" value="Chromosome 19"/>
</dbReference>
<evidence type="ECO:0000313" key="2">
    <source>
        <dbReference type="Proteomes" id="UP000886520"/>
    </source>
</evidence>
<protein>
    <submittedName>
        <fullName evidence="1">Uncharacterized protein</fullName>
    </submittedName>
</protein>
<gene>
    <name evidence="1" type="ORF">GOP47_0019782</name>
</gene>
<dbReference type="OrthoDB" id="1923377at2759"/>
<evidence type="ECO:0000313" key="1">
    <source>
        <dbReference type="EMBL" id="KAI5065087.1"/>
    </source>
</evidence>
<comment type="caution">
    <text evidence="1">The sequence shown here is derived from an EMBL/GenBank/DDBJ whole genome shotgun (WGS) entry which is preliminary data.</text>
</comment>
<sequence>MAFEGTTAKVADRLSQSVLSVHNLAELIRNTSPIQANAKLPKELLAKASSIKNTGVLLQQMPGVIAALDAHSDKSLVSFSELETILSLLNQQTNADKQSNP</sequence>
<accession>A0A9D4UC65</accession>
<name>A0A9D4UC65_ADICA</name>
<organism evidence="1 2">
    <name type="scientific">Adiantum capillus-veneris</name>
    <name type="common">Maidenhair fern</name>
    <dbReference type="NCBI Taxonomy" id="13818"/>
    <lineage>
        <taxon>Eukaryota</taxon>
        <taxon>Viridiplantae</taxon>
        <taxon>Streptophyta</taxon>
        <taxon>Embryophyta</taxon>
        <taxon>Tracheophyta</taxon>
        <taxon>Polypodiopsida</taxon>
        <taxon>Polypodiidae</taxon>
        <taxon>Polypodiales</taxon>
        <taxon>Pteridineae</taxon>
        <taxon>Pteridaceae</taxon>
        <taxon>Vittarioideae</taxon>
        <taxon>Adiantum</taxon>
    </lineage>
</organism>
<reference evidence="1" key="1">
    <citation type="submission" date="2021-01" db="EMBL/GenBank/DDBJ databases">
        <title>Adiantum capillus-veneris genome.</title>
        <authorList>
            <person name="Fang Y."/>
            <person name="Liao Q."/>
        </authorList>
    </citation>
    <scope>NUCLEOTIDE SEQUENCE</scope>
    <source>
        <strain evidence="1">H3</strain>
        <tissue evidence="1">Leaf</tissue>
    </source>
</reference>
<keyword evidence="2" id="KW-1185">Reference proteome</keyword>
<proteinExistence type="predicted"/>